<dbReference type="EMBL" id="KN835164">
    <property type="protein sequence ID" value="KIK46001.1"/>
    <property type="molecule type" value="Genomic_DNA"/>
</dbReference>
<accession>A0A0D0AWH4</accession>
<name>A0A0D0AWH4_9AGAM</name>
<dbReference type="AlphaFoldDB" id="A0A0D0AWH4"/>
<evidence type="ECO:0000313" key="1">
    <source>
        <dbReference type="EMBL" id="KIK46001.1"/>
    </source>
</evidence>
<reference evidence="2" key="2">
    <citation type="submission" date="2015-01" db="EMBL/GenBank/DDBJ databases">
        <title>Evolutionary Origins and Diversification of the Mycorrhizal Mutualists.</title>
        <authorList>
            <consortium name="DOE Joint Genome Institute"/>
            <consortium name="Mycorrhizal Genomics Consortium"/>
            <person name="Kohler A."/>
            <person name="Kuo A."/>
            <person name="Nagy L.G."/>
            <person name="Floudas D."/>
            <person name="Copeland A."/>
            <person name="Barry K.W."/>
            <person name="Cichocki N."/>
            <person name="Veneault-Fourrey C."/>
            <person name="LaButti K."/>
            <person name="Lindquist E.A."/>
            <person name="Lipzen A."/>
            <person name="Lundell T."/>
            <person name="Morin E."/>
            <person name="Murat C."/>
            <person name="Riley R."/>
            <person name="Ohm R."/>
            <person name="Sun H."/>
            <person name="Tunlid A."/>
            <person name="Henrissat B."/>
            <person name="Grigoriev I.V."/>
            <person name="Hibbett D.S."/>
            <person name="Martin F."/>
        </authorList>
    </citation>
    <scope>NUCLEOTIDE SEQUENCE [LARGE SCALE GENOMIC DNA]</scope>
    <source>
        <strain evidence="2">UH-Slu-Lm8-n1</strain>
    </source>
</reference>
<dbReference type="HOGENOM" id="CLU_3108007_0_0_1"/>
<gene>
    <name evidence="1" type="ORF">CY34DRAFT_800869</name>
</gene>
<protein>
    <submittedName>
        <fullName evidence="1">Uncharacterized protein</fullName>
    </submittedName>
</protein>
<keyword evidence="2" id="KW-1185">Reference proteome</keyword>
<reference evidence="1 2" key="1">
    <citation type="submission" date="2014-04" db="EMBL/GenBank/DDBJ databases">
        <authorList>
            <consortium name="DOE Joint Genome Institute"/>
            <person name="Kuo A."/>
            <person name="Ruytinx J."/>
            <person name="Rineau F."/>
            <person name="Colpaert J."/>
            <person name="Kohler A."/>
            <person name="Nagy L.G."/>
            <person name="Floudas D."/>
            <person name="Copeland A."/>
            <person name="Barry K.W."/>
            <person name="Cichocki N."/>
            <person name="Veneault-Fourrey C."/>
            <person name="LaButti K."/>
            <person name="Lindquist E.A."/>
            <person name="Lipzen A."/>
            <person name="Lundell T."/>
            <person name="Morin E."/>
            <person name="Murat C."/>
            <person name="Sun H."/>
            <person name="Tunlid A."/>
            <person name="Henrissat B."/>
            <person name="Grigoriev I.V."/>
            <person name="Hibbett D.S."/>
            <person name="Martin F."/>
            <person name="Nordberg H.P."/>
            <person name="Cantor M.N."/>
            <person name="Hua S.X."/>
        </authorList>
    </citation>
    <scope>NUCLEOTIDE SEQUENCE [LARGE SCALE GENOMIC DNA]</scope>
    <source>
        <strain evidence="1 2">UH-Slu-Lm8-n1</strain>
    </source>
</reference>
<proteinExistence type="predicted"/>
<dbReference type="Proteomes" id="UP000054485">
    <property type="component" value="Unassembled WGS sequence"/>
</dbReference>
<organism evidence="1 2">
    <name type="scientific">Suillus luteus UH-Slu-Lm8-n1</name>
    <dbReference type="NCBI Taxonomy" id="930992"/>
    <lineage>
        <taxon>Eukaryota</taxon>
        <taxon>Fungi</taxon>
        <taxon>Dikarya</taxon>
        <taxon>Basidiomycota</taxon>
        <taxon>Agaricomycotina</taxon>
        <taxon>Agaricomycetes</taxon>
        <taxon>Agaricomycetidae</taxon>
        <taxon>Boletales</taxon>
        <taxon>Suillineae</taxon>
        <taxon>Suillaceae</taxon>
        <taxon>Suillus</taxon>
    </lineage>
</organism>
<dbReference type="InParanoid" id="A0A0D0AWH4"/>
<sequence>MQCDLISAYPPISYHQVLGVQFTVVISTLVLPIGNAPDDMKATVLNSRKDR</sequence>
<evidence type="ECO:0000313" key="2">
    <source>
        <dbReference type="Proteomes" id="UP000054485"/>
    </source>
</evidence>